<evidence type="ECO:0000313" key="2">
    <source>
        <dbReference type="EMBL" id="QBM89384.1"/>
    </source>
</evidence>
<proteinExistence type="predicted"/>
<dbReference type="Proteomes" id="UP000292447">
    <property type="component" value="Chromosome IV"/>
</dbReference>
<dbReference type="STRING" id="2163413.A0A4P6XU16"/>
<dbReference type="PROSITE" id="PS51154">
    <property type="entry name" value="MACRO"/>
    <property type="match status" value="1"/>
</dbReference>
<dbReference type="InterPro" id="IPR002589">
    <property type="entry name" value="Macro_dom"/>
</dbReference>
<dbReference type="InterPro" id="IPR043472">
    <property type="entry name" value="Macro_dom-like"/>
</dbReference>
<gene>
    <name evidence="2" type="primary">MPUL0D04550</name>
    <name evidence="2" type="ORF">METSCH_D04550</name>
</gene>
<dbReference type="Gene3D" id="3.40.220.10">
    <property type="entry name" value="Leucine Aminopeptidase, subunit E, domain 1"/>
    <property type="match status" value="1"/>
</dbReference>
<evidence type="ECO:0000313" key="3">
    <source>
        <dbReference type="Proteomes" id="UP000292447"/>
    </source>
</evidence>
<protein>
    <submittedName>
        <fullName evidence="2">O-acetyl-ADP-ribose deacetylase (Regulator of RNase III), contains Macro domain</fullName>
    </submittedName>
</protein>
<dbReference type="Pfam" id="PF14519">
    <property type="entry name" value="Macro_2"/>
    <property type="match status" value="1"/>
</dbReference>
<reference evidence="3" key="1">
    <citation type="submission" date="2019-03" db="EMBL/GenBank/DDBJ databases">
        <title>Snf2 controls pulcherriminic acid biosynthesis and connects pigmentation and antifungal activity of the yeast Metschnikowia pulcherrima.</title>
        <authorList>
            <person name="Gore-Lloyd D."/>
            <person name="Sumann I."/>
            <person name="Brachmann A.O."/>
            <person name="Schneeberger K."/>
            <person name="Ortiz-Merino R.A."/>
            <person name="Moreno-Beltran M."/>
            <person name="Schlaefli M."/>
            <person name="Kirner P."/>
            <person name="Santos Kron A."/>
            <person name="Wolfe K.H."/>
            <person name="Piel J."/>
            <person name="Ahrens C.H."/>
            <person name="Henk D."/>
            <person name="Freimoser F.M."/>
        </authorList>
    </citation>
    <scope>NUCLEOTIDE SEQUENCE [LARGE SCALE GENOMIC DNA]</scope>
    <source>
        <strain evidence="3">APC 1.2</strain>
    </source>
</reference>
<sequence>MRFVFVNSGESTIRAFKKGILEISSDISGRVTVDCFHGNLQQFVRTLKRSGDQKVAILSPANSLCLMGAGFDRVITELFTKPGGDYRDFEAVVQNYTLSKYNGCIPPQTASIVDLKQAFENSNQKFDDLGTNVTHLIQTPTMAVPERITLTTVFYCMWNTLYACNDDFDTVVIPAIGAGYGGLPVPIAVRTICGALGIFYMDMQSSLSRGAAILLFLKKDIKAFANEQDIEKIEQFFRQEQYDHIQRKKLWVNTENRELDEPLEWPEFYRCLNSLG</sequence>
<dbReference type="InterPro" id="IPR028071">
    <property type="entry name" value="Macro-like_dom"/>
</dbReference>
<dbReference type="AlphaFoldDB" id="A0A4P6XU16"/>
<keyword evidence="3" id="KW-1185">Reference proteome</keyword>
<dbReference type="SUPFAM" id="SSF52949">
    <property type="entry name" value="Macro domain-like"/>
    <property type="match status" value="1"/>
</dbReference>
<feature type="domain" description="Macro" evidence="1">
    <location>
        <begin position="20"/>
        <end position="211"/>
    </location>
</feature>
<dbReference type="EMBL" id="CP034459">
    <property type="protein sequence ID" value="QBM89384.1"/>
    <property type="molecule type" value="Genomic_DNA"/>
</dbReference>
<accession>A0A4P6XU16</accession>
<name>A0A4P6XU16_9ASCO</name>
<evidence type="ECO:0000259" key="1">
    <source>
        <dbReference type="PROSITE" id="PS51154"/>
    </source>
</evidence>
<organism evidence="2 3">
    <name type="scientific">Metschnikowia aff. pulcherrima</name>
    <dbReference type="NCBI Taxonomy" id="2163413"/>
    <lineage>
        <taxon>Eukaryota</taxon>
        <taxon>Fungi</taxon>
        <taxon>Dikarya</taxon>
        <taxon>Ascomycota</taxon>
        <taxon>Saccharomycotina</taxon>
        <taxon>Pichiomycetes</taxon>
        <taxon>Metschnikowiaceae</taxon>
        <taxon>Metschnikowia</taxon>
    </lineage>
</organism>